<protein>
    <submittedName>
        <fullName evidence="2">Uncharacterized protein</fullName>
    </submittedName>
</protein>
<keyword evidence="1" id="KW-0812">Transmembrane</keyword>
<comment type="caution">
    <text evidence="2">The sequence shown here is derived from an EMBL/GenBank/DDBJ whole genome shotgun (WGS) entry which is preliminary data.</text>
</comment>
<keyword evidence="1" id="KW-0472">Membrane</keyword>
<dbReference type="Proteomes" id="UP000014207">
    <property type="component" value="Unassembled WGS sequence"/>
</dbReference>
<dbReference type="AlphaFoldDB" id="R9GZV6"/>
<dbReference type="EMBL" id="ASSM01000018">
    <property type="protein sequence ID" value="EOR97040.1"/>
    <property type="molecule type" value="Genomic_DNA"/>
</dbReference>
<reference evidence="2 3" key="1">
    <citation type="submission" date="2013-04" db="EMBL/GenBank/DDBJ databases">
        <title>The Genome Sequence of Bacteroides thetaiotaomicron dnLKV9.</title>
        <authorList>
            <consortium name="The Broad Institute Genomics Platform"/>
            <consortium name="The Broad Institute Genome Sequencing Center for Infectious Disease"/>
            <person name="Earl A."/>
            <person name="Xavier R."/>
            <person name="Kuhn K."/>
            <person name="Stappenbeck T."/>
            <person name="Walker B."/>
            <person name="Young S."/>
            <person name="Zeng Q."/>
            <person name="Gargeya S."/>
            <person name="Fitzgerald M."/>
            <person name="Haas B."/>
            <person name="Abouelleil A."/>
            <person name="Allen A.W."/>
            <person name="Alvarado L."/>
            <person name="Arachchi H.M."/>
            <person name="Berlin A.M."/>
            <person name="Chapman S.B."/>
            <person name="Gainer-Dewar J."/>
            <person name="Goldberg J."/>
            <person name="Griggs A."/>
            <person name="Gujja S."/>
            <person name="Hansen M."/>
            <person name="Howarth C."/>
            <person name="Imamovic A."/>
            <person name="Ireland A."/>
            <person name="Larimer J."/>
            <person name="McCowan C."/>
            <person name="Murphy C."/>
            <person name="Pearson M."/>
            <person name="Poon T.W."/>
            <person name="Priest M."/>
            <person name="Roberts A."/>
            <person name="Saif S."/>
            <person name="Shea T."/>
            <person name="Sisk P."/>
            <person name="Sykes S."/>
            <person name="Wortman J."/>
            <person name="Nusbaum C."/>
            <person name="Birren B."/>
        </authorList>
    </citation>
    <scope>NUCLEOTIDE SEQUENCE [LARGE SCALE GENOMIC DNA]</scope>
    <source>
        <strain evidence="3">dnLKV9</strain>
    </source>
</reference>
<feature type="transmembrane region" description="Helical" evidence="1">
    <location>
        <begin position="12"/>
        <end position="31"/>
    </location>
</feature>
<sequence length="49" mass="5732">MCSQERALPFYGVEISFSFRIIFFISSFTILNSEDFVTIKKPSTFIPYL</sequence>
<evidence type="ECO:0000313" key="2">
    <source>
        <dbReference type="EMBL" id="EOR97040.1"/>
    </source>
</evidence>
<proteinExistence type="predicted"/>
<accession>R9GZV6</accession>
<evidence type="ECO:0000313" key="3">
    <source>
        <dbReference type="Proteomes" id="UP000014207"/>
    </source>
</evidence>
<organism evidence="2 3">
    <name type="scientific">Bacteroides thetaiotaomicron dnLKV9</name>
    <dbReference type="NCBI Taxonomy" id="1235785"/>
    <lineage>
        <taxon>Bacteria</taxon>
        <taxon>Pseudomonadati</taxon>
        <taxon>Bacteroidota</taxon>
        <taxon>Bacteroidia</taxon>
        <taxon>Bacteroidales</taxon>
        <taxon>Bacteroidaceae</taxon>
        <taxon>Bacteroides</taxon>
    </lineage>
</organism>
<gene>
    <name evidence="2" type="ORF">C799_04492</name>
</gene>
<name>R9GZV6_BACT4</name>
<evidence type="ECO:0000256" key="1">
    <source>
        <dbReference type="SAM" id="Phobius"/>
    </source>
</evidence>
<keyword evidence="1" id="KW-1133">Transmembrane helix</keyword>
<dbReference type="HOGENOM" id="CLU_3132649_0_0_10"/>